<sequence length="161" mass="16603">MTKLLVVYHSRSGNTARMAEAVAEGAKSGGADVAIKKVEEATLEDLTGADGIVFGAPTYFGTLSGEMKSFIDRSVRIRGKLENKVGATFTSSGSLSGGNETTLISMIEGMLIHGMVIVGDPIETGGHYGAVAVGMPDAQALIGCRKLGERVAKLAKIIGSS</sequence>
<dbReference type="InterPro" id="IPR005025">
    <property type="entry name" value="FMN_Rdtase-like_dom"/>
</dbReference>
<evidence type="ECO:0000256" key="2">
    <source>
        <dbReference type="ARBA" id="ARBA00038292"/>
    </source>
</evidence>
<dbReference type="AlphaFoldDB" id="A0A124FM95"/>
<dbReference type="Proteomes" id="UP000057043">
    <property type="component" value="Unassembled WGS sequence"/>
</dbReference>
<dbReference type="EMBL" id="LGFT01000036">
    <property type="protein sequence ID" value="KUK44063.1"/>
    <property type="molecule type" value="Genomic_DNA"/>
</dbReference>
<dbReference type="GO" id="GO:0010181">
    <property type="term" value="F:FMN binding"/>
    <property type="evidence" value="ECO:0007669"/>
    <property type="project" value="InterPro"/>
</dbReference>
<feature type="domain" description="Flavodoxin-like" evidence="3">
    <location>
        <begin position="4"/>
        <end position="161"/>
    </location>
</feature>
<dbReference type="PROSITE" id="PS00201">
    <property type="entry name" value="FLAVODOXIN"/>
    <property type="match status" value="1"/>
</dbReference>
<protein>
    <submittedName>
        <fullName evidence="4">Flavodoxin/nitric oxide synthase</fullName>
    </submittedName>
</protein>
<dbReference type="GO" id="GO:0016020">
    <property type="term" value="C:membrane"/>
    <property type="evidence" value="ECO:0007669"/>
    <property type="project" value="TreeGrafter"/>
</dbReference>
<evidence type="ECO:0000259" key="3">
    <source>
        <dbReference type="PROSITE" id="PS50902"/>
    </source>
</evidence>
<gene>
    <name evidence="4" type="ORF">XD72_1581</name>
</gene>
<dbReference type="PANTHER" id="PTHR30546:SF23">
    <property type="entry name" value="FLAVOPROTEIN-LIKE PROTEIN YCP4-RELATED"/>
    <property type="match status" value="1"/>
</dbReference>
<proteinExistence type="inferred from homology"/>
<dbReference type="Gene3D" id="3.40.50.360">
    <property type="match status" value="1"/>
</dbReference>
<dbReference type="InterPro" id="IPR029039">
    <property type="entry name" value="Flavoprotein-like_sf"/>
</dbReference>
<dbReference type="GO" id="GO:0009055">
    <property type="term" value="F:electron transfer activity"/>
    <property type="evidence" value="ECO:0007669"/>
    <property type="project" value="InterPro"/>
</dbReference>
<dbReference type="GO" id="GO:0003955">
    <property type="term" value="F:NAD(P)H dehydrogenase (quinone) activity"/>
    <property type="evidence" value="ECO:0007669"/>
    <property type="project" value="TreeGrafter"/>
</dbReference>
<comment type="caution">
    <text evidence="4">The sequence shown here is derived from an EMBL/GenBank/DDBJ whole genome shotgun (WGS) entry which is preliminary data.</text>
</comment>
<comment type="cofactor">
    <cofactor evidence="1">
        <name>[4Fe-4S] cluster</name>
        <dbReference type="ChEBI" id="CHEBI:49883"/>
    </cofactor>
</comment>
<organism evidence="4 5">
    <name type="scientific">Methanothrix harundinacea</name>
    <dbReference type="NCBI Taxonomy" id="301375"/>
    <lineage>
        <taxon>Archaea</taxon>
        <taxon>Methanobacteriati</taxon>
        <taxon>Methanobacteriota</taxon>
        <taxon>Stenosarchaea group</taxon>
        <taxon>Methanomicrobia</taxon>
        <taxon>Methanotrichales</taxon>
        <taxon>Methanotrichaceae</taxon>
        <taxon>Methanothrix</taxon>
    </lineage>
</organism>
<comment type="similarity">
    <text evidence="2">Belongs to the SsuE family. Isf subfamily.</text>
</comment>
<dbReference type="Pfam" id="PF03358">
    <property type="entry name" value="FMN_red"/>
    <property type="match status" value="1"/>
</dbReference>
<evidence type="ECO:0000313" key="4">
    <source>
        <dbReference type="EMBL" id="KUK44063.1"/>
    </source>
</evidence>
<dbReference type="PROSITE" id="PS50902">
    <property type="entry name" value="FLAVODOXIN_LIKE"/>
    <property type="match status" value="1"/>
</dbReference>
<dbReference type="SUPFAM" id="SSF52218">
    <property type="entry name" value="Flavoproteins"/>
    <property type="match status" value="1"/>
</dbReference>
<name>A0A124FM95_9EURY</name>
<evidence type="ECO:0000256" key="1">
    <source>
        <dbReference type="ARBA" id="ARBA00001966"/>
    </source>
</evidence>
<accession>A0A124FM95</accession>
<reference evidence="4 5" key="1">
    <citation type="journal article" date="2015" name="MBio">
        <title>Genome-Resolved Metagenomic Analysis Reveals Roles for Candidate Phyla and Other Microbial Community Members in Biogeochemical Transformations in Oil Reservoirs.</title>
        <authorList>
            <person name="Hu P."/>
            <person name="Tom L."/>
            <person name="Singh A."/>
            <person name="Thomas B.C."/>
            <person name="Baker B.J."/>
            <person name="Piceno Y.M."/>
            <person name="Andersen G.L."/>
            <person name="Banfield J.F."/>
        </authorList>
    </citation>
    <scope>NUCLEOTIDE SEQUENCE [LARGE SCALE GENOMIC DNA]</scope>
    <source>
        <strain evidence="4">57_489</strain>
    </source>
</reference>
<dbReference type="PATRIC" id="fig|301375.7.peg.1702"/>
<evidence type="ECO:0000313" key="5">
    <source>
        <dbReference type="Proteomes" id="UP000057043"/>
    </source>
</evidence>
<dbReference type="InterPro" id="IPR008254">
    <property type="entry name" value="Flavodoxin/NO_synth"/>
</dbReference>
<dbReference type="InterPro" id="IPR001226">
    <property type="entry name" value="Flavodoxin_CS"/>
</dbReference>
<dbReference type="PANTHER" id="PTHR30546">
    <property type="entry name" value="FLAVODOXIN-RELATED PROTEIN WRBA-RELATED"/>
    <property type="match status" value="1"/>
</dbReference>